<sequence length="260" mass="29342">MASSWAALGLISATFNLMVCLAVYKVKKLRTVTNCFVVSLSMADLLVSVVFVPVYIIDHYAKTIISGYLIAFMLLASIFSLAAVTYERYIALTKPFGYRMLMSRRKVSVIIGTAWMLPLVLALLPLAWNTNVQSVYHEVYKISLVVVFILIPCIVMIWVYVRLLCVVRHHVHRNRKRASAGNKTGNRVGREEKAARVFALVFAMFLLCWGPIIYINICEVFGAAKIITTELIYASFYTLLANSIVDPVIYAFFKRDFISA</sequence>
<feature type="transmembrane region" description="Helical" evidence="11">
    <location>
        <begin position="63"/>
        <end position="86"/>
    </location>
</feature>
<evidence type="ECO:0000256" key="7">
    <source>
        <dbReference type="ARBA" id="ARBA00023157"/>
    </source>
</evidence>
<feature type="transmembrane region" description="Helical" evidence="11">
    <location>
        <begin position="232"/>
        <end position="253"/>
    </location>
</feature>
<evidence type="ECO:0000256" key="8">
    <source>
        <dbReference type="ARBA" id="ARBA00023170"/>
    </source>
</evidence>
<dbReference type="PANTHER" id="PTHR24248:SF125">
    <property type="entry name" value="DOPAMINE D2-LIKE RECEPTOR"/>
    <property type="match status" value="1"/>
</dbReference>
<feature type="transmembrane region" description="Helical" evidence="11">
    <location>
        <begin position="107"/>
        <end position="128"/>
    </location>
</feature>
<keyword evidence="8 10" id="KW-0675">Receptor</keyword>
<feature type="domain" description="G-protein coupled receptors family 1 profile" evidence="12">
    <location>
        <begin position="15"/>
        <end position="250"/>
    </location>
</feature>
<dbReference type="PRINTS" id="PR00237">
    <property type="entry name" value="GPCRRHODOPSN"/>
</dbReference>
<dbReference type="SUPFAM" id="SSF81321">
    <property type="entry name" value="Family A G protein-coupled receptor-like"/>
    <property type="match status" value="1"/>
</dbReference>
<dbReference type="STRING" id="45351.A7SAN6"/>
<comment type="similarity">
    <text evidence="10">Belongs to the G-protein coupled receptor 1 family.</text>
</comment>
<proteinExistence type="inferred from homology"/>
<accession>A7SAN6</accession>
<evidence type="ECO:0000313" key="14">
    <source>
        <dbReference type="Proteomes" id="UP000001593"/>
    </source>
</evidence>
<evidence type="ECO:0000259" key="12">
    <source>
        <dbReference type="PROSITE" id="PS50262"/>
    </source>
</evidence>
<dbReference type="EMBL" id="DS469610">
    <property type="protein sequence ID" value="EDO39225.1"/>
    <property type="molecule type" value="Genomic_DNA"/>
</dbReference>
<keyword evidence="2" id="KW-1003">Cell membrane</keyword>
<gene>
    <name evidence="13" type="ORF">NEMVEDRAFT_v1g111289</name>
</gene>
<protein>
    <recommendedName>
        <fullName evidence="12">G-protein coupled receptors family 1 profile domain-containing protein</fullName>
    </recommendedName>
</protein>
<dbReference type="GO" id="GO:0005886">
    <property type="term" value="C:plasma membrane"/>
    <property type="evidence" value="ECO:0000318"/>
    <property type="project" value="GO_Central"/>
</dbReference>
<dbReference type="HOGENOM" id="CLU_009579_3_6_1"/>
<dbReference type="GO" id="GO:0007186">
    <property type="term" value="P:G protein-coupled receptor signaling pathway"/>
    <property type="evidence" value="ECO:0000318"/>
    <property type="project" value="GO_Central"/>
</dbReference>
<feature type="transmembrane region" description="Helical" evidence="11">
    <location>
        <begin position="36"/>
        <end position="57"/>
    </location>
</feature>
<dbReference type="AlphaFoldDB" id="A7SAN6"/>
<dbReference type="PROSITE" id="PS00237">
    <property type="entry name" value="G_PROTEIN_RECEP_F1_1"/>
    <property type="match status" value="1"/>
</dbReference>
<dbReference type="InParanoid" id="A7SAN6"/>
<dbReference type="OMA" id="VYIIDHY"/>
<evidence type="ECO:0000313" key="13">
    <source>
        <dbReference type="EMBL" id="EDO39225.1"/>
    </source>
</evidence>
<evidence type="ECO:0000256" key="4">
    <source>
        <dbReference type="ARBA" id="ARBA00022989"/>
    </source>
</evidence>
<keyword evidence="7" id="KW-1015">Disulfide bond</keyword>
<organism evidence="13 14">
    <name type="scientific">Nematostella vectensis</name>
    <name type="common">Starlet sea anemone</name>
    <dbReference type="NCBI Taxonomy" id="45351"/>
    <lineage>
        <taxon>Eukaryota</taxon>
        <taxon>Metazoa</taxon>
        <taxon>Cnidaria</taxon>
        <taxon>Anthozoa</taxon>
        <taxon>Hexacorallia</taxon>
        <taxon>Actiniaria</taxon>
        <taxon>Edwardsiidae</taxon>
        <taxon>Nematostella</taxon>
    </lineage>
</organism>
<dbReference type="OrthoDB" id="9445642at2759"/>
<dbReference type="Gene3D" id="1.20.1070.10">
    <property type="entry name" value="Rhodopsin 7-helix transmembrane proteins"/>
    <property type="match status" value="1"/>
</dbReference>
<keyword evidence="6 11" id="KW-0472">Membrane</keyword>
<dbReference type="InterPro" id="IPR000276">
    <property type="entry name" value="GPCR_Rhodpsn"/>
</dbReference>
<dbReference type="Proteomes" id="UP000001593">
    <property type="component" value="Unassembled WGS sequence"/>
</dbReference>
<dbReference type="PhylomeDB" id="A7SAN6"/>
<dbReference type="GO" id="GO:0001609">
    <property type="term" value="F:G protein-coupled adenosine receptor activity"/>
    <property type="evidence" value="ECO:0000318"/>
    <property type="project" value="GO_Central"/>
</dbReference>
<dbReference type="InterPro" id="IPR017452">
    <property type="entry name" value="GPCR_Rhodpsn_7TM"/>
</dbReference>
<evidence type="ECO:0000256" key="1">
    <source>
        <dbReference type="ARBA" id="ARBA00004651"/>
    </source>
</evidence>
<evidence type="ECO:0000256" key="11">
    <source>
        <dbReference type="SAM" id="Phobius"/>
    </source>
</evidence>
<feature type="non-terminal residue" evidence="13">
    <location>
        <position position="260"/>
    </location>
</feature>
<reference evidence="13 14" key="1">
    <citation type="journal article" date="2007" name="Science">
        <title>Sea anemone genome reveals ancestral eumetazoan gene repertoire and genomic organization.</title>
        <authorList>
            <person name="Putnam N.H."/>
            <person name="Srivastava M."/>
            <person name="Hellsten U."/>
            <person name="Dirks B."/>
            <person name="Chapman J."/>
            <person name="Salamov A."/>
            <person name="Terry A."/>
            <person name="Shapiro H."/>
            <person name="Lindquist E."/>
            <person name="Kapitonov V.V."/>
            <person name="Jurka J."/>
            <person name="Genikhovich G."/>
            <person name="Grigoriev I.V."/>
            <person name="Lucas S.M."/>
            <person name="Steele R.E."/>
            <person name="Finnerty J.R."/>
            <person name="Technau U."/>
            <person name="Martindale M.Q."/>
            <person name="Rokhsar D.S."/>
        </authorList>
    </citation>
    <scope>NUCLEOTIDE SEQUENCE [LARGE SCALE GENOMIC DNA]</scope>
    <source>
        <strain evidence="14">CH2 X CH6</strain>
    </source>
</reference>
<evidence type="ECO:0000256" key="6">
    <source>
        <dbReference type="ARBA" id="ARBA00023136"/>
    </source>
</evidence>
<keyword evidence="9 10" id="KW-0807">Transducer</keyword>
<feature type="transmembrane region" description="Helical" evidence="11">
    <location>
        <begin position="6"/>
        <end position="24"/>
    </location>
</feature>
<evidence type="ECO:0000256" key="10">
    <source>
        <dbReference type="RuleBase" id="RU000688"/>
    </source>
</evidence>
<comment type="subcellular location">
    <subcellularLocation>
        <location evidence="1">Cell membrane</location>
        <topology evidence="1">Multi-pass membrane protein</topology>
    </subcellularLocation>
</comment>
<dbReference type="PANTHER" id="PTHR24248">
    <property type="entry name" value="ADRENERGIC RECEPTOR-RELATED G-PROTEIN COUPLED RECEPTOR"/>
    <property type="match status" value="1"/>
</dbReference>
<dbReference type="PROSITE" id="PS50262">
    <property type="entry name" value="G_PROTEIN_RECEP_F1_2"/>
    <property type="match status" value="1"/>
</dbReference>
<feature type="transmembrane region" description="Helical" evidence="11">
    <location>
        <begin position="140"/>
        <end position="167"/>
    </location>
</feature>
<evidence type="ECO:0000256" key="5">
    <source>
        <dbReference type="ARBA" id="ARBA00023040"/>
    </source>
</evidence>
<dbReference type="eggNOG" id="KOG3656">
    <property type="taxonomic scope" value="Eukaryota"/>
</dbReference>
<evidence type="ECO:0000256" key="3">
    <source>
        <dbReference type="ARBA" id="ARBA00022692"/>
    </source>
</evidence>
<keyword evidence="4 11" id="KW-1133">Transmembrane helix</keyword>
<dbReference type="KEGG" id="nve:5510879"/>
<keyword evidence="14" id="KW-1185">Reference proteome</keyword>
<dbReference type="Pfam" id="PF00001">
    <property type="entry name" value="7tm_1"/>
    <property type="match status" value="1"/>
</dbReference>
<evidence type="ECO:0000256" key="2">
    <source>
        <dbReference type="ARBA" id="ARBA00022475"/>
    </source>
</evidence>
<feature type="transmembrane region" description="Helical" evidence="11">
    <location>
        <begin position="197"/>
        <end position="217"/>
    </location>
</feature>
<evidence type="ECO:0000256" key="9">
    <source>
        <dbReference type="ARBA" id="ARBA00023224"/>
    </source>
</evidence>
<keyword evidence="3 10" id="KW-0812">Transmembrane</keyword>
<keyword evidence="5 10" id="KW-0297">G-protein coupled receptor</keyword>
<name>A7SAN6_NEMVE</name>